<accession>A0A3P7NWF8</accession>
<dbReference type="AlphaFoldDB" id="A0A3P7NWF8"/>
<dbReference type="Proteomes" id="UP000281553">
    <property type="component" value="Unassembled WGS sequence"/>
</dbReference>
<reference evidence="2 3" key="1">
    <citation type="submission" date="2018-11" db="EMBL/GenBank/DDBJ databases">
        <authorList>
            <consortium name="Pathogen Informatics"/>
        </authorList>
    </citation>
    <scope>NUCLEOTIDE SEQUENCE [LARGE SCALE GENOMIC DNA]</scope>
</reference>
<dbReference type="OrthoDB" id="413953at2759"/>
<organism evidence="2 3">
    <name type="scientific">Dibothriocephalus latus</name>
    <name type="common">Fish tapeworm</name>
    <name type="synonym">Diphyllobothrium latum</name>
    <dbReference type="NCBI Taxonomy" id="60516"/>
    <lineage>
        <taxon>Eukaryota</taxon>
        <taxon>Metazoa</taxon>
        <taxon>Spiralia</taxon>
        <taxon>Lophotrochozoa</taxon>
        <taxon>Platyhelminthes</taxon>
        <taxon>Cestoda</taxon>
        <taxon>Eucestoda</taxon>
        <taxon>Diphyllobothriidea</taxon>
        <taxon>Diphyllobothriidae</taxon>
        <taxon>Dibothriocephalus</taxon>
    </lineage>
</organism>
<keyword evidence="1" id="KW-0732">Signal</keyword>
<evidence type="ECO:0000313" key="3">
    <source>
        <dbReference type="Proteomes" id="UP000281553"/>
    </source>
</evidence>
<dbReference type="EMBL" id="UYRU01092095">
    <property type="protein sequence ID" value="VDN37947.1"/>
    <property type="molecule type" value="Genomic_DNA"/>
</dbReference>
<feature type="chain" id="PRO_5017949516" evidence="1">
    <location>
        <begin position="26"/>
        <end position="68"/>
    </location>
</feature>
<feature type="signal peptide" evidence="1">
    <location>
        <begin position="1"/>
        <end position="25"/>
    </location>
</feature>
<keyword evidence="3" id="KW-1185">Reference proteome</keyword>
<evidence type="ECO:0000313" key="2">
    <source>
        <dbReference type="EMBL" id="VDN37947.1"/>
    </source>
</evidence>
<dbReference type="SUPFAM" id="SSF56784">
    <property type="entry name" value="HAD-like"/>
    <property type="match status" value="1"/>
</dbReference>
<proteinExistence type="predicted"/>
<evidence type="ECO:0000256" key="1">
    <source>
        <dbReference type="SAM" id="SignalP"/>
    </source>
</evidence>
<gene>
    <name evidence="2" type="ORF">DILT_LOCUS17478</name>
</gene>
<sequence>MLFANNFGLLSICVLTGTTTKEVLAEARRDLGNKGILPDLVYPTLVDLHTQLSKMDEKFKLTTIATVA</sequence>
<protein>
    <submittedName>
        <fullName evidence="2">Uncharacterized protein</fullName>
    </submittedName>
</protein>
<name>A0A3P7NWF8_DIBLA</name>
<dbReference type="InterPro" id="IPR036412">
    <property type="entry name" value="HAD-like_sf"/>
</dbReference>